<evidence type="ECO:0000256" key="4">
    <source>
        <dbReference type="ARBA" id="ARBA00014046"/>
    </source>
</evidence>
<protein>
    <recommendedName>
        <fullName evidence="4">Deoxyribodipyrimidine photo-lyase</fullName>
        <ecNumber evidence="3">4.1.99.3</ecNumber>
    </recommendedName>
    <alternativeName>
        <fullName evidence="11">DNA photolyase</fullName>
    </alternativeName>
</protein>
<dbReference type="PANTHER" id="PTHR10211:SF0">
    <property type="entry name" value="DEOXYRIBODIPYRIMIDINE PHOTO-LYASE"/>
    <property type="match status" value="1"/>
</dbReference>
<dbReference type="InterPro" id="IPR052219">
    <property type="entry name" value="Photolyase_Class-2"/>
</dbReference>
<dbReference type="GO" id="GO:0003677">
    <property type="term" value="F:DNA binding"/>
    <property type="evidence" value="ECO:0007669"/>
    <property type="project" value="UniProtKB-KW"/>
</dbReference>
<evidence type="ECO:0000259" key="13">
    <source>
        <dbReference type="PROSITE" id="PS51645"/>
    </source>
</evidence>
<evidence type="ECO:0000256" key="8">
    <source>
        <dbReference type="ARBA" id="ARBA00023125"/>
    </source>
</evidence>
<evidence type="ECO:0000313" key="14">
    <source>
        <dbReference type="EMBL" id="HGU52847.1"/>
    </source>
</evidence>
<dbReference type="SUPFAM" id="SSF48173">
    <property type="entry name" value="Cryptochrome/photolyase FAD-binding domain"/>
    <property type="match status" value="1"/>
</dbReference>
<dbReference type="InterPro" id="IPR036134">
    <property type="entry name" value="Crypto/Photolyase_FAD-like_sf"/>
</dbReference>
<organism evidence="14">
    <name type="scientific">Fervidobacterium pennivorans</name>
    <dbReference type="NCBI Taxonomy" id="93466"/>
    <lineage>
        <taxon>Bacteria</taxon>
        <taxon>Thermotogati</taxon>
        <taxon>Thermotogota</taxon>
        <taxon>Thermotogae</taxon>
        <taxon>Thermotogales</taxon>
        <taxon>Fervidobacteriaceae</taxon>
        <taxon>Fervidobacterium</taxon>
    </lineage>
</organism>
<name>A0A7V4NGH5_FERPE</name>
<keyword evidence="8" id="KW-0238">DNA-binding</keyword>
<dbReference type="NCBIfam" id="TIGR00591">
    <property type="entry name" value="phr2"/>
    <property type="match status" value="1"/>
</dbReference>
<dbReference type="PROSITE" id="PS01083">
    <property type="entry name" value="DNA_PHOTOLYASES_2_1"/>
    <property type="match status" value="1"/>
</dbReference>
<comment type="caution">
    <text evidence="14">The sequence shown here is derived from an EMBL/GenBank/DDBJ whole genome shotgun (WGS) entry which is preliminary data.</text>
</comment>
<dbReference type="InterPro" id="IPR014729">
    <property type="entry name" value="Rossmann-like_a/b/a_fold"/>
</dbReference>
<keyword evidence="7" id="KW-0274">FAD</keyword>
<dbReference type="SUPFAM" id="SSF52425">
    <property type="entry name" value="Cryptochrome/photolyase, N-terminal domain"/>
    <property type="match status" value="1"/>
</dbReference>
<evidence type="ECO:0000256" key="11">
    <source>
        <dbReference type="ARBA" id="ARBA00031671"/>
    </source>
</evidence>
<dbReference type="Gene3D" id="1.25.40.80">
    <property type="match status" value="1"/>
</dbReference>
<comment type="cofactor">
    <cofactor evidence="1">
        <name>FAD</name>
        <dbReference type="ChEBI" id="CHEBI:57692"/>
    </cofactor>
</comment>
<keyword evidence="9" id="KW-0234">DNA repair</keyword>
<evidence type="ECO:0000256" key="10">
    <source>
        <dbReference type="ARBA" id="ARBA00023239"/>
    </source>
</evidence>
<dbReference type="GO" id="GO:0000719">
    <property type="term" value="P:photoreactive repair"/>
    <property type="evidence" value="ECO:0007669"/>
    <property type="project" value="TreeGrafter"/>
</dbReference>
<dbReference type="FunFam" id="1.25.40.80:FF:000004">
    <property type="entry name" value="Deoxyribodipyrimidine photolyase"/>
    <property type="match status" value="1"/>
</dbReference>
<accession>A0A7V4NGH5</accession>
<dbReference type="FunFam" id="3.40.50.620:FF:000110">
    <property type="entry name" value="Deoxyribodipyrimidine photolyase"/>
    <property type="match status" value="1"/>
</dbReference>
<comment type="similarity">
    <text evidence="2">Belongs to the DNA photolyase class-2 family.</text>
</comment>
<dbReference type="AlphaFoldDB" id="A0A7V4NGH5"/>
<dbReference type="PROSITE" id="PS51645">
    <property type="entry name" value="PHR_CRY_ALPHA_BETA"/>
    <property type="match status" value="1"/>
</dbReference>
<dbReference type="EMBL" id="DSZZ01000222">
    <property type="protein sequence ID" value="HGU52847.1"/>
    <property type="molecule type" value="Genomic_DNA"/>
</dbReference>
<keyword evidence="10 14" id="KW-0456">Lyase</keyword>
<reference evidence="14" key="1">
    <citation type="journal article" date="2020" name="mSystems">
        <title>Genome- and Community-Level Interaction Insights into Carbon Utilization and Element Cycling Functions of Hydrothermarchaeota in Hydrothermal Sediment.</title>
        <authorList>
            <person name="Zhou Z."/>
            <person name="Liu Y."/>
            <person name="Xu W."/>
            <person name="Pan J."/>
            <person name="Luo Z.H."/>
            <person name="Li M."/>
        </authorList>
    </citation>
    <scope>NUCLEOTIDE SEQUENCE [LARGE SCALE GENOMIC DNA]</scope>
    <source>
        <strain evidence="14">SpSt-61</strain>
    </source>
</reference>
<dbReference type="GO" id="GO:0009650">
    <property type="term" value="P:UV protection"/>
    <property type="evidence" value="ECO:0007669"/>
    <property type="project" value="UniProtKB-ARBA"/>
</dbReference>
<dbReference type="InterPro" id="IPR008148">
    <property type="entry name" value="DNA_photolyase_2"/>
</dbReference>
<dbReference type="Gene3D" id="1.10.579.10">
    <property type="entry name" value="DNA Cyclobutane Dipyrimidine Photolyase, subunit A, domain 3"/>
    <property type="match status" value="1"/>
</dbReference>
<dbReference type="InterPro" id="IPR036155">
    <property type="entry name" value="Crypto/Photolyase_N_sf"/>
</dbReference>
<dbReference type="PANTHER" id="PTHR10211">
    <property type="entry name" value="DEOXYRIBODIPYRIMIDINE PHOTOLYASE"/>
    <property type="match status" value="1"/>
</dbReference>
<evidence type="ECO:0000256" key="7">
    <source>
        <dbReference type="ARBA" id="ARBA00022827"/>
    </source>
</evidence>
<feature type="domain" description="Photolyase/cryptochrome alpha/beta" evidence="13">
    <location>
        <begin position="27"/>
        <end position="157"/>
    </location>
</feature>
<comment type="catalytic activity">
    <reaction evidence="12">
        <text>cyclobutadipyrimidine (in DNA) = 2 pyrimidine residues (in DNA).</text>
        <dbReference type="EC" id="4.1.99.3"/>
    </reaction>
</comment>
<dbReference type="FunFam" id="1.10.579.10:FF:000002">
    <property type="entry name" value="Deoxyribodipyrimidine photolyase"/>
    <property type="match status" value="1"/>
</dbReference>
<gene>
    <name evidence="14" type="ORF">ENT78_04895</name>
</gene>
<keyword evidence="5" id="KW-0285">Flavoprotein</keyword>
<evidence type="ECO:0000256" key="6">
    <source>
        <dbReference type="ARBA" id="ARBA00022763"/>
    </source>
</evidence>
<evidence type="ECO:0000256" key="12">
    <source>
        <dbReference type="ARBA" id="ARBA00033999"/>
    </source>
</evidence>
<proteinExistence type="inferred from homology"/>
<keyword evidence="6" id="KW-0227">DNA damage</keyword>
<evidence type="ECO:0000256" key="2">
    <source>
        <dbReference type="ARBA" id="ARBA00006409"/>
    </source>
</evidence>
<dbReference type="Pfam" id="PF00875">
    <property type="entry name" value="DNA_photolyase"/>
    <property type="match status" value="1"/>
</dbReference>
<sequence length="467" mass="54871">MNTEIFCDSRRIRVLKEVEKQSSLIKGPVVYWMQRDQRAFDNWAMLYAQQLALRNNVGLLVVFNIVPSFLNAPLRHYDFMLHGLFETMAFLEELNVPLIFTFGEPVREIYKLIKEVNACALVTDFNPLKIVKNWKANLIRVLNITVYEDDAHNIVPAFFVSQKQEYGAYTLRPKIKRYLQEFLTSFPAPKKMPASNLEFEKLSVFNNFDEILKKLNVDKSVAPVNWLKPGFVEGMRLLEEFSRKKLKLYKDLRNDPTKDATSNLSPYLHFGQIAPQRVALEIIKYERNYPESVADFLEELIVRRELADNFCLYNENYDSFNGFPEWAKKSLNVHRNDKREYVYSIDELEQAKTHDNLWNAAQLEMVKKGKMHGFLRMYWAKKILEWTSSPEDALKSAIYLNDKYELDGRDPNGYAGIAWAIGGVHDRPWAERPILGMVRYMSYEGCKRKFNIEKYIQYVENIKKRLA</sequence>
<dbReference type="InterPro" id="IPR032673">
    <property type="entry name" value="DNA_photolyase_2_CS"/>
</dbReference>
<dbReference type="EC" id="4.1.99.3" evidence="3"/>
<evidence type="ECO:0000256" key="1">
    <source>
        <dbReference type="ARBA" id="ARBA00001974"/>
    </source>
</evidence>
<evidence type="ECO:0000256" key="9">
    <source>
        <dbReference type="ARBA" id="ARBA00023204"/>
    </source>
</evidence>
<dbReference type="InterPro" id="IPR006050">
    <property type="entry name" value="DNA_photolyase_N"/>
</dbReference>
<dbReference type="GO" id="GO:0003904">
    <property type="term" value="F:deoxyribodipyrimidine photo-lyase activity"/>
    <property type="evidence" value="ECO:0007669"/>
    <property type="project" value="UniProtKB-EC"/>
</dbReference>
<dbReference type="Gene3D" id="3.40.50.620">
    <property type="entry name" value="HUPs"/>
    <property type="match status" value="1"/>
</dbReference>
<evidence type="ECO:0000256" key="3">
    <source>
        <dbReference type="ARBA" id="ARBA00013149"/>
    </source>
</evidence>
<evidence type="ECO:0000256" key="5">
    <source>
        <dbReference type="ARBA" id="ARBA00022630"/>
    </source>
</evidence>